<dbReference type="KEGG" id="orp:MOP44_18025"/>
<comment type="catalytic activity">
    <reaction evidence="1 7">
        <text>Hydrolysis of (1-&gt;4)-beta-linkages between N-acetylmuramic acid and N-acetyl-D-glucosamine residues in a peptidoglycan and between N-acetyl-D-glucosamine residues in chitodextrins.</text>
        <dbReference type="EC" id="3.2.1.17"/>
    </reaction>
</comment>
<dbReference type="InterPro" id="IPR051018">
    <property type="entry name" value="Bacteriophage_GH24"/>
</dbReference>
<keyword evidence="6 7" id="KW-0326">Glycosidase</keyword>
<gene>
    <name evidence="8" type="ORF">MOP44_18025</name>
</gene>
<evidence type="ECO:0000256" key="1">
    <source>
        <dbReference type="ARBA" id="ARBA00000632"/>
    </source>
</evidence>
<dbReference type="Gene3D" id="1.10.530.40">
    <property type="match status" value="1"/>
</dbReference>
<accession>A0A9J7BID0</accession>
<reference evidence="8" key="1">
    <citation type="submission" date="2021-04" db="EMBL/GenBank/DDBJ databases">
        <title>Phylogenetic analysis of Acidobacteriaceae.</title>
        <authorList>
            <person name="Qiu L."/>
            <person name="Zhang Q."/>
        </authorList>
    </citation>
    <scope>NUCLEOTIDE SEQUENCE</scope>
    <source>
        <strain evidence="8">DSM 25168</strain>
    </source>
</reference>
<dbReference type="PANTHER" id="PTHR38107:SF3">
    <property type="entry name" value="LYSOZYME RRRD-RELATED"/>
    <property type="match status" value="1"/>
</dbReference>
<dbReference type="HAMAP" id="MF_04110">
    <property type="entry name" value="ENDOLYSIN_T4"/>
    <property type="match status" value="1"/>
</dbReference>
<name>A0A9J7BID0_9BACT</name>
<evidence type="ECO:0000256" key="2">
    <source>
        <dbReference type="ARBA" id="ARBA00022529"/>
    </source>
</evidence>
<evidence type="ECO:0000313" key="8">
    <source>
        <dbReference type="EMBL" id="UWZ82463.1"/>
    </source>
</evidence>
<sequence length="143" mass="15559">MEMSDKGLQLIKDSEGFVGHVYLDAVGKPTIGYGHLIKAGEDFSDGLTEEQATELLQNDVKWAENAVAAAVRVPLNQNQFDALVDFTFNLGSGALQGSTLLTLVNQGKMDEAADEFPKWVHAGGKVLQGLVTRRNAERELWLA</sequence>
<dbReference type="PANTHER" id="PTHR38107">
    <property type="match status" value="1"/>
</dbReference>
<keyword evidence="4 7" id="KW-0378">Hydrolase</keyword>
<evidence type="ECO:0000313" key="9">
    <source>
        <dbReference type="Proteomes" id="UP001059380"/>
    </source>
</evidence>
<dbReference type="GO" id="GO:0031640">
    <property type="term" value="P:killing of cells of another organism"/>
    <property type="evidence" value="ECO:0007669"/>
    <property type="project" value="UniProtKB-KW"/>
</dbReference>
<evidence type="ECO:0000256" key="3">
    <source>
        <dbReference type="ARBA" id="ARBA00022638"/>
    </source>
</evidence>
<protein>
    <recommendedName>
        <fullName evidence="7">Lysozyme</fullName>
        <ecNumber evidence="7">3.2.1.17</ecNumber>
    </recommendedName>
</protein>
<dbReference type="RefSeq" id="WP_260791647.1">
    <property type="nucleotide sequence ID" value="NZ_CP093313.1"/>
</dbReference>
<dbReference type="AlphaFoldDB" id="A0A9J7BID0"/>
<dbReference type="GO" id="GO:0003796">
    <property type="term" value="F:lysozyme activity"/>
    <property type="evidence" value="ECO:0007669"/>
    <property type="project" value="UniProtKB-EC"/>
</dbReference>
<keyword evidence="3 7" id="KW-0081">Bacteriolytic enzyme</keyword>
<dbReference type="GO" id="GO:0042742">
    <property type="term" value="P:defense response to bacterium"/>
    <property type="evidence" value="ECO:0007669"/>
    <property type="project" value="UniProtKB-KW"/>
</dbReference>
<comment type="similarity">
    <text evidence="7">Belongs to the glycosyl hydrolase 24 family.</text>
</comment>
<dbReference type="GO" id="GO:0009253">
    <property type="term" value="P:peptidoglycan catabolic process"/>
    <property type="evidence" value="ECO:0007669"/>
    <property type="project" value="InterPro"/>
</dbReference>
<keyword evidence="2 7" id="KW-0929">Antimicrobial</keyword>
<evidence type="ECO:0000256" key="6">
    <source>
        <dbReference type="ARBA" id="ARBA00023295"/>
    </source>
</evidence>
<dbReference type="GO" id="GO:0016998">
    <property type="term" value="P:cell wall macromolecule catabolic process"/>
    <property type="evidence" value="ECO:0007669"/>
    <property type="project" value="InterPro"/>
</dbReference>
<dbReference type="InterPro" id="IPR023347">
    <property type="entry name" value="Lysozyme_dom_sf"/>
</dbReference>
<dbReference type="EMBL" id="CP093313">
    <property type="protein sequence ID" value="UWZ82463.1"/>
    <property type="molecule type" value="Genomic_DNA"/>
</dbReference>
<evidence type="ECO:0000256" key="5">
    <source>
        <dbReference type="ARBA" id="ARBA00023200"/>
    </source>
</evidence>
<dbReference type="CDD" id="cd00737">
    <property type="entry name" value="lyz_endolysin_autolysin"/>
    <property type="match status" value="1"/>
</dbReference>
<proteinExistence type="inferred from homology"/>
<evidence type="ECO:0000256" key="7">
    <source>
        <dbReference type="RuleBase" id="RU003788"/>
    </source>
</evidence>
<evidence type="ECO:0000256" key="4">
    <source>
        <dbReference type="ARBA" id="ARBA00022801"/>
    </source>
</evidence>
<dbReference type="Pfam" id="PF00959">
    <property type="entry name" value="Phage_lysozyme"/>
    <property type="match status" value="1"/>
</dbReference>
<dbReference type="InterPro" id="IPR002196">
    <property type="entry name" value="Glyco_hydro_24"/>
</dbReference>
<keyword evidence="9" id="KW-1185">Reference proteome</keyword>
<dbReference type="InterPro" id="IPR033907">
    <property type="entry name" value="Endolysin_autolysin"/>
</dbReference>
<dbReference type="SUPFAM" id="SSF53955">
    <property type="entry name" value="Lysozyme-like"/>
    <property type="match status" value="1"/>
</dbReference>
<dbReference type="EC" id="3.2.1.17" evidence="7"/>
<dbReference type="Proteomes" id="UP001059380">
    <property type="component" value="Chromosome"/>
</dbReference>
<keyword evidence="5" id="KW-1035">Host cytoplasm</keyword>
<organism evidence="8 9">
    <name type="scientific">Occallatibacter riparius</name>
    <dbReference type="NCBI Taxonomy" id="1002689"/>
    <lineage>
        <taxon>Bacteria</taxon>
        <taxon>Pseudomonadati</taxon>
        <taxon>Acidobacteriota</taxon>
        <taxon>Terriglobia</taxon>
        <taxon>Terriglobales</taxon>
        <taxon>Acidobacteriaceae</taxon>
        <taxon>Occallatibacter</taxon>
    </lineage>
</organism>
<dbReference type="InterPro" id="IPR023346">
    <property type="entry name" value="Lysozyme-like_dom_sf"/>
</dbReference>
<dbReference type="InterPro" id="IPR034690">
    <property type="entry name" value="Endolysin_T4_type"/>
</dbReference>